<organism evidence="2">
    <name type="scientific">Chromera velia CCMP2878</name>
    <dbReference type="NCBI Taxonomy" id="1169474"/>
    <lineage>
        <taxon>Eukaryota</taxon>
        <taxon>Sar</taxon>
        <taxon>Alveolata</taxon>
        <taxon>Colpodellida</taxon>
        <taxon>Chromeraceae</taxon>
        <taxon>Chromera</taxon>
    </lineage>
</organism>
<feature type="region of interest" description="Disordered" evidence="1">
    <location>
        <begin position="120"/>
        <end position="142"/>
    </location>
</feature>
<name>A0A0G4HM96_9ALVE</name>
<evidence type="ECO:0000256" key="1">
    <source>
        <dbReference type="SAM" id="MobiDB-lite"/>
    </source>
</evidence>
<feature type="compositionally biased region" description="Pro residues" evidence="1">
    <location>
        <begin position="570"/>
        <end position="581"/>
    </location>
</feature>
<proteinExistence type="predicted"/>
<dbReference type="AlphaFoldDB" id="A0A0G4HM96"/>
<feature type="compositionally biased region" description="Gly residues" evidence="1">
    <location>
        <begin position="59"/>
        <end position="82"/>
    </location>
</feature>
<gene>
    <name evidence="2" type="ORF">Cvel_29050</name>
</gene>
<feature type="region of interest" description="Disordered" evidence="1">
    <location>
        <begin position="1"/>
        <end position="88"/>
    </location>
</feature>
<feature type="region of interest" description="Disordered" evidence="1">
    <location>
        <begin position="544"/>
        <end position="588"/>
    </location>
</feature>
<sequence>MQAAQNSFSPLPGSCVSDPPQPPTVYRPPFPHSQSGSGLPFDNRGGMGRGGPQPFAGQHNGGGGRHGQQGRGGRNGGQGGHNAGMPLGVQGGMHHMLLGPSAFSHQCLTLQTESSALALGQSASVDPPTAPQSSSESISTDPVLSPIPEWIRMIPTAREKLAALRENGYKHFPALPLTRHPFFSSDEQERSVREWVCLRLHLESTYLMGVVGDRARSVFFTQTFRPASPGFDVEQRLPPLVLQQAELPDSRDERGASALQRLIVAVSQTIKHPESTGGLLQGGLYLNPVSKYYSEHWGRYTREEFQREKIASLTFPWEENAEPGEIPPIPSIIDEILDANAFIRPNGARFPSKRHPEGLYVSSAEIADLDIEKFIQNVRAAARRTGEKKFMHATYATVFTSEESMEAEPARAVALEWHCKQGLPPFSRAALESPWYRYCQGFGGDGEGHGCRHCCIRRCRCPNCRGNINSPQCANCTLNYGVEACPNAARRFTWGELTFGSNHPSREQIEADPLPESGHMIVHAVSQTKSRFLRSNHEAFAAAQFPSVVPPPPPSPPPTASVSSQRAAPFVPPPPPGPPPASSHSQHQ</sequence>
<reference evidence="2" key="1">
    <citation type="submission" date="2014-11" db="EMBL/GenBank/DDBJ databases">
        <authorList>
            <person name="Otto D Thomas"/>
            <person name="Naeem Raeece"/>
        </authorList>
    </citation>
    <scope>NUCLEOTIDE SEQUENCE</scope>
</reference>
<feature type="compositionally biased region" description="Pro residues" evidence="1">
    <location>
        <begin position="19"/>
        <end position="31"/>
    </location>
</feature>
<feature type="compositionally biased region" description="Low complexity" evidence="1">
    <location>
        <begin position="560"/>
        <end position="569"/>
    </location>
</feature>
<dbReference type="EMBL" id="CDMZ01003152">
    <property type="protein sequence ID" value="CEM45309.1"/>
    <property type="molecule type" value="Genomic_DNA"/>
</dbReference>
<feature type="compositionally biased region" description="Pro residues" evidence="1">
    <location>
        <begin position="548"/>
        <end position="559"/>
    </location>
</feature>
<accession>A0A0G4HM96</accession>
<evidence type="ECO:0000313" key="2">
    <source>
        <dbReference type="EMBL" id="CEM45309.1"/>
    </source>
</evidence>
<protein>
    <submittedName>
        <fullName evidence="2">Uncharacterized protein</fullName>
    </submittedName>
</protein>
<dbReference type="VEuPathDB" id="CryptoDB:Cvel_29050"/>
<feature type="compositionally biased region" description="Polar residues" evidence="1">
    <location>
        <begin position="131"/>
        <end position="142"/>
    </location>
</feature>